<proteinExistence type="predicted"/>
<gene>
    <name evidence="1" type="ORF">RPERSI_LOCUS31977</name>
</gene>
<accession>A0ACA9SKK1</accession>
<sequence>PEFSFLPLENNITPEEILNMPMGFNDLSGDNLINIEDKDHNLGYFGRHNESNTLK</sequence>
<reference evidence="1" key="1">
    <citation type="submission" date="2021-06" db="EMBL/GenBank/DDBJ databases">
        <authorList>
            <person name="Kallberg Y."/>
            <person name="Tangrot J."/>
            <person name="Rosling A."/>
        </authorList>
    </citation>
    <scope>NUCLEOTIDE SEQUENCE</scope>
    <source>
        <strain evidence="1">MA461A</strain>
    </source>
</reference>
<evidence type="ECO:0000313" key="1">
    <source>
        <dbReference type="EMBL" id="CAG8841657.1"/>
    </source>
</evidence>
<evidence type="ECO:0000313" key="2">
    <source>
        <dbReference type="Proteomes" id="UP000789920"/>
    </source>
</evidence>
<comment type="caution">
    <text evidence="1">The sequence shown here is derived from an EMBL/GenBank/DDBJ whole genome shotgun (WGS) entry which is preliminary data.</text>
</comment>
<feature type="non-terminal residue" evidence="1">
    <location>
        <position position="1"/>
    </location>
</feature>
<dbReference type="Proteomes" id="UP000789920">
    <property type="component" value="Unassembled WGS sequence"/>
</dbReference>
<name>A0ACA9SKK1_9GLOM</name>
<dbReference type="EMBL" id="CAJVQC010131103">
    <property type="protein sequence ID" value="CAG8841657.1"/>
    <property type="molecule type" value="Genomic_DNA"/>
</dbReference>
<keyword evidence="2" id="KW-1185">Reference proteome</keyword>
<protein>
    <submittedName>
        <fullName evidence="1">16492_t:CDS:1</fullName>
    </submittedName>
</protein>
<organism evidence="1 2">
    <name type="scientific">Racocetra persica</name>
    <dbReference type="NCBI Taxonomy" id="160502"/>
    <lineage>
        <taxon>Eukaryota</taxon>
        <taxon>Fungi</taxon>
        <taxon>Fungi incertae sedis</taxon>
        <taxon>Mucoromycota</taxon>
        <taxon>Glomeromycotina</taxon>
        <taxon>Glomeromycetes</taxon>
        <taxon>Diversisporales</taxon>
        <taxon>Gigasporaceae</taxon>
        <taxon>Racocetra</taxon>
    </lineage>
</organism>